<reference evidence="9" key="1">
    <citation type="submission" date="2021-01" db="EMBL/GenBank/DDBJ databases">
        <authorList>
            <person name="Kaushik A."/>
        </authorList>
    </citation>
    <scope>NUCLEOTIDE SEQUENCE</scope>
    <source>
        <strain evidence="9">Type strain: AG8-Rh-89/</strain>
    </source>
</reference>
<proteinExistence type="predicted"/>
<dbReference type="EMBL" id="CAJMWZ010001750">
    <property type="protein sequence ID" value="CAE6441291.1"/>
    <property type="molecule type" value="Genomic_DNA"/>
</dbReference>
<keyword evidence="4" id="KW-1015">Disulfide bond</keyword>
<evidence type="ECO:0000313" key="9">
    <source>
        <dbReference type="EMBL" id="CAE6441291.1"/>
    </source>
</evidence>
<keyword evidence="2" id="KW-0964">Secreted</keyword>
<feature type="transmembrane region" description="Helical" evidence="6">
    <location>
        <begin position="239"/>
        <end position="261"/>
    </location>
</feature>
<comment type="caution">
    <text evidence="9">The sequence shown here is derived from an EMBL/GenBank/DDBJ whole genome shotgun (WGS) entry which is preliminary data.</text>
</comment>
<accession>A0A8H3G850</accession>
<evidence type="ECO:0000256" key="5">
    <source>
        <dbReference type="SAM" id="MobiDB-lite"/>
    </source>
</evidence>
<feature type="domain" description="CFEM" evidence="8">
    <location>
        <begin position="57"/>
        <end position="170"/>
    </location>
</feature>
<dbReference type="AlphaFoldDB" id="A0A8H3G850"/>
<feature type="chain" id="PRO_5033985746" description="CFEM domain-containing protein" evidence="7">
    <location>
        <begin position="18"/>
        <end position="262"/>
    </location>
</feature>
<evidence type="ECO:0000256" key="3">
    <source>
        <dbReference type="ARBA" id="ARBA00022729"/>
    </source>
</evidence>
<gene>
    <name evidence="9" type="ORF">RDB_LOCUS29830</name>
</gene>
<evidence type="ECO:0000256" key="4">
    <source>
        <dbReference type="ARBA" id="ARBA00023157"/>
    </source>
</evidence>
<evidence type="ECO:0000256" key="2">
    <source>
        <dbReference type="ARBA" id="ARBA00022525"/>
    </source>
</evidence>
<evidence type="ECO:0000256" key="6">
    <source>
        <dbReference type="SAM" id="Phobius"/>
    </source>
</evidence>
<name>A0A8H3G850_9AGAM</name>
<evidence type="ECO:0000256" key="7">
    <source>
        <dbReference type="SAM" id="SignalP"/>
    </source>
</evidence>
<feature type="compositionally biased region" description="Low complexity" evidence="5">
    <location>
        <begin position="32"/>
        <end position="50"/>
    </location>
</feature>
<evidence type="ECO:0000313" key="10">
    <source>
        <dbReference type="Proteomes" id="UP000663850"/>
    </source>
</evidence>
<keyword evidence="6" id="KW-0472">Membrane</keyword>
<dbReference type="PROSITE" id="PS52012">
    <property type="entry name" value="CFEM"/>
    <property type="match status" value="1"/>
</dbReference>
<feature type="signal peptide" evidence="7">
    <location>
        <begin position="1"/>
        <end position="17"/>
    </location>
</feature>
<organism evidence="9 10">
    <name type="scientific">Rhizoctonia solani</name>
    <dbReference type="NCBI Taxonomy" id="456999"/>
    <lineage>
        <taxon>Eukaryota</taxon>
        <taxon>Fungi</taxon>
        <taxon>Dikarya</taxon>
        <taxon>Basidiomycota</taxon>
        <taxon>Agaricomycotina</taxon>
        <taxon>Agaricomycetes</taxon>
        <taxon>Cantharellales</taxon>
        <taxon>Ceratobasidiaceae</taxon>
        <taxon>Rhizoctonia</taxon>
    </lineage>
</organism>
<protein>
    <recommendedName>
        <fullName evidence="8">CFEM domain-containing protein</fullName>
    </recommendedName>
</protein>
<comment type="subcellular location">
    <subcellularLocation>
        <location evidence="1">Secreted</location>
    </subcellularLocation>
</comment>
<feature type="compositionally biased region" description="Low complexity" evidence="5">
    <location>
        <begin position="60"/>
        <end position="78"/>
    </location>
</feature>
<dbReference type="Pfam" id="PF05730">
    <property type="entry name" value="CFEM"/>
    <property type="match status" value="1"/>
</dbReference>
<dbReference type="InterPro" id="IPR008427">
    <property type="entry name" value="Extracellular_membr_CFEM_dom"/>
</dbReference>
<dbReference type="Proteomes" id="UP000663850">
    <property type="component" value="Unassembled WGS sequence"/>
</dbReference>
<keyword evidence="3 7" id="KW-0732">Signal</keyword>
<evidence type="ECO:0000259" key="8">
    <source>
        <dbReference type="PROSITE" id="PS52012"/>
    </source>
</evidence>
<dbReference type="GO" id="GO:0005576">
    <property type="term" value="C:extracellular region"/>
    <property type="evidence" value="ECO:0007669"/>
    <property type="project" value="UniProtKB-SubCell"/>
</dbReference>
<evidence type="ECO:0000256" key="1">
    <source>
        <dbReference type="ARBA" id="ARBA00004613"/>
    </source>
</evidence>
<keyword evidence="6" id="KW-0812">Transmembrane</keyword>
<keyword evidence="6" id="KW-1133">Transmembrane helix</keyword>
<sequence length="262" mass="25734">MRLSVVFALALAMTVLGQTSSNEPEVPTVIAEPAPETSSEPSSLPPTTETQISITPAPEGTATISTTTPAPTSTAAPPSGGGPTCVQRCLAESATSVGCRSGADLACLCNSGTYLSLARTCFGNSGCDEATSQAAVQDYGTACSATTTPVQTSVSTRPIVTSRTRTSNAGSLTSLTTQTLVFTSGAVVSISGGVSSTITSGFTTVRTGQAGDFGEGSGMAPTSSSDAGSANNGALGMKVGHLASAGMMMGLGVVGGIAVLVF</sequence>
<feature type="region of interest" description="Disordered" evidence="5">
    <location>
        <begin position="32"/>
        <end position="82"/>
    </location>
</feature>